<dbReference type="PANTHER" id="PTHR36222">
    <property type="entry name" value="SERINE PROTEASE INHIBITOR RV3364C"/>
    <property type="match status" value="1"/>
</dbReference>
<protein>
    <recommendedName>
        <fullName evidence="1">Roadblock/LAMTOR2 domain-containing protein</fullName>
    </recommendedName>
</protein>
<keyword evidence="3" id="KW-1185">Reference proteome</keyword>
<dbReference type="Pfam" id="PF03259">
    <property type="entry name" value="Robl_LC7"/>
    <property type="match status" value="1"/>
</dbReference>
<dbReference type="SUPFAM" id="SSF103196">
    <property type="entry name" value="Roadblock/LC7 domain"/>
    <property type="match status" value="1"/>
</dbReference>
<sequence length="154" mass="15878">MTDASATDQDTAAATVTASDTADREDAWLLGDLADLPEVRFAVVFTSDGLVREHRGDVGTAAAERFAAAASSHLSVSRALMDVSSPGEAFDHGMCASAGHYMFVRSAALGDDGALTACLAVVTTTRVNLKLIGAAMAERVARPGDAAWFTSARG</sequence>
<dbReference type="Proteomes" id="UP000470404">
    <property type="component" value="Unassembled WGS sequence"/>
</dbReference>
<dbReference type="InterPro" id="IPR004942">
    <property type="entry name" value="Roadblock/LAMTOR2_dom"/>
</dbReference>
<dbReference type="SMART" id="SM00960">
    <property type="entry name" value="Robl_LC7"/>
    <property type="match status" value="1"/>
</dbReference>
<proteinExistence type="predicted"/>
<dbReference type="Gene3D" id="3.30.450.30">
    <property type="entry name" value="Dynein light chain 2a, cytoplasmic"/>
    <property type="match status" value="1"/>
</dbReference>
<name>A0ABX0BZN6_9PSEU</name>
<dbReference type="InterPro" id="IPR053141">
    <property type="entry name" value="Mycobact_SerProt_Inhib_Rv3364c"/>
</dbReference>
<gene>
    <name evidence="2" type="ORF">G3I59_31340</name>
</gene>
<accession>A0ABX0BZN6</accession>
<comment type="caution">
    <text evidence="2">The sequence shown here is derived from an EMBL/GenBank/DDBJ whole genome shotgun (WGS) entry which is preliminary data.</text>
</comment>
<evidence type="ECO:0000313" key="3">
    <source>
        <dbReference type="Proteomes" id="UP000470404"/>
    </source>
</evidence>
<dbReference type="RefSeq" id="WP_161269673.1">
    <property type="nucleotide sequence ID" value="NZ_JAAGNC010000162.1"/>
</dbReference>
<evidence type="ECO:0000259" key="1">
    <source>
        <dbReference type="SMART" id="SM00960"/>
    </source>
</evidence>
<organism evidence="2 3">
    <name type="scientific">Amycolatopsis rubida</name>
    <dbReference type="NCBI Taxonomy" id="112413"/>
    <lineage>
        <taxon>Bacteria</taxon>
        <taxon>Bacillati</taxon>
        <taxon>Actinomycetota</taxon>
        <taxon>Actinomycetes</taxon>
        <taxon>Pseudonocardiales</taxon>
        <taxon>Pseudonocardiaceae</taxon>
        <taxon>Amycolatopsis</taxon>
    </lineage>
</organism>
<evidence type="ECO:0000313" key="2">
    <source>
        <dbReference type="EMBL" id="NEC59960.1"/>
    </source>
</evidence>
<feature type="domain" description="Roadblock/LAMTOR2" evidence="1">
    <location>
        <begin position="27"/>
        <end position="123"/>
    </location>
</feature>
<dbReference type="PANTHER" id="PTHR36222:SF1">
    <property type="entry name" value="SERINE PROTEASE INHIBITOR RV3364C"/>
    <property type="match status" value="1"/>
</dbReference>
<reference evidence="2 3" key="1">
    <citation type="submission" date="2020-01" db="EMBL/GenBank/DDBJ databases">
        <title>Insect and environment-associated Actinomycetes.</title>
        <authorList>
            <person name="Currrie C."/>
            <person name="Chevrette M."/>
            <person name="Carlson C."/>
            <person name="Stubbendieck R."/>
            <person name="Wendt-Pienkowski E."/>
        </authorList>
    </citation>
    <scope>NUCLEOTIDE SEQUENCE [LARGE SCALE GENOMIC DNA]</scope>
    <source>
        <strain evidence="2 3">SID8386</strain>
    </source>
</reference>
<dbReference type="EMBL" id="JAAGNC010000162">
    <property type="protein sequence ID" value="NEC59960.1"/>
    <property type="molecule type" value="Genomic_DNA"/>
</dbReference>